<evidence type="ECO:0000313" key="2">
    <source>
        <dbReference type="Proteomes" id="UP000032142"/>
    </source>
</evidence>
<gene>
    <name evidence="1" type="ORF">F383_21736</name>
</gene>
<evidence type="ECO:0000313" key="1">
    <source>
        <dbReference type="EMBL" id="KHG16238.1"/>
    </source>
</evidence>
<sequence length="37" mass="4312">MRTCLICEMKWTCEENGNEISFGIVLMDTNGDLWLMN</sequence>
<protein>
    <submittedName>
        <fullName evidence="1">Uncharacterized protein</fullName>
    </submittedName>
</protein>
<dbReference type="Proteomes" id="UP000032142">
    <property type="component" value="Unassembled WGS sequence"/>
</dbReference>
<organism evidence="1 2">
    <name type="scientific">Gossypium arboreum</name>
    <name type="common">Tree cotton</name>
    <name type="synonym">Gossypium nanking</name>
    <dbReference type="NCBI Taxonomy" id="29729"/>
    <lineage>
        <taxon>Eukaryota</taxon>
        <taxon>Viridiplantae</taxon>
        <taxon>Streptophyta</taxon>
        <taxon>Embryophyta</taxon>
        <taxon>Tracheophyta</taxon>
        <taxon>Spermatophyta</taxon>
        <taxon>Magnoliopsida</taxon>
        <taxon>eudicotyledons</taxon>
        <taxon>Gunneridae</taxon>
        <taxon>Pentapetalae</taxon>
        <taxon>rosids</taxon>
        <taxon>malvids</taxon>
        <taxon>Malvales</taxon>
        <taxon>Malvaceae</taxon>
        <taxon>Malvoideae</taxon>
        <taxon>Gossypium</taxon>
    </lineage>
</organism>
<dbReference type="EMBL" id="KN405744">
    <property type="protein sequence ID" value="KHG16238.1"/>
    <property type="molecule type" value="Genomic_DNA"/>
</dbReference>
<accession>A0A0B0NNX0</accession>
<name>A0A0B0NNX0_GOSAR</name>
<keyword evidence="2" id="KW-1185">Reference proteome</keyword>
<dbReference type="AlphaFoldDB" id="A0A0B0NNX0"/>
<proteinExistence type="predicted"/>
<reference evidence="2" key="1">
    <citation type="submission" date="2014-09" db="EMBL/GenBank/DDBJ databases">
        <authorList>
            <person name="Mudge J."/>
            <person name="Ramaraj T."/>
            <person name="Lindquist I.E."/>
            <person name="Bharti A.K."/>
            <person name="Sundararajan A."/>
            <person name="Cameron C.T."/>
            <person name="Woodward J.E."/>
            <person name="May G.D."/>
            <person name="Brubaker C."/>
            <person name="Broadhvest J."/>
            <person name="Wilkins T.A."/>
        </authorList>
    </citation>
    <scope>NUCLEOTIDE SEQUENCE</scope>
    <source>
        <strain evidence="2">cv. AKA8401</strain>
    </source>
</reference>